<reference evidence="1 2" key="1">
    <citation type="journal article" date="2018" name="Nat. Ecol. Evol.">
        <title>Pezizomycetes genomes reveal the molecular basis of ectomycorrhizal truffle lifestyle.</title>
        <authorList>
            <person name="Murat C."/>
            <person name="Payen T."/>
            <person name="Noel B."/>
            <person name="Kuo A."/>
            <person name="Morin E."/>
            <person name="Chen J."/>
            <person name="Kohler A."/>
            <person name="Krizsan K."/>
            <person name="Balestrini R."/>
            <person name="Da Silva C."/>
            <person name="Montanini B."/>
            <person name="Hainaut M."/>
            <person name="Levati E."/>
            <person name="Barry K.W."/>
            <person name="Belfiori B."/>
            <person name="Cichocki N."/>
            <person name="Clum A."/>
            <person name="Dockter R.B."/>
            <person name="Fauchery L."/>
            <person name="Guy J."/>
            <person name="Iotti M."/>
            <person name="Le Tacon F."/>
            <person name="Lindquist E.A."/>
            <person name="Lipzen A."/>
            <person name="Malagnac F."/>
            <person name="Mello A."/>
            <person name="Molinier V."/>
            <person name="Miyauchi S."/>
            <person name="Poulain J."/>
            <person name="Riccioni C."/>
            <person name="Rubini A."/>
            <person name="Sitrit Y."/>
            <person name="Splivallo R."/>
            <person name="Traeger S."/>
            <person name="Wang M."/>
            <person name="Zifcakova L."/>
            <person name="Wipf D."/>
            <person name="Zambonelli A."/>
            <person name="Paolocci F."/>
            <person name="Nowrousian M."/>
            <person name="Ottonello S."/>
            <person name="Baldrian P."/>
            <person name="Spatafora J.W."/>
            <person name="Henrissat B."/>
            <person name="Nagy L.G."/>
            <person name="Aury J.M."/>
            <person name="Wincker P."/>
            <person name="Grigoriev I.V."/>
            <person name="Bonfante P."/>
            <person name="Martin F.M."/>
        </authorList>
    </citation>
    <scope>NUCLEOTIDE SEQUENCE [LARGE SCALE GENOMIC DNA]</scope>
    <source>
        <strain evidence="1 2">120613-1</strain>
    </source>
</reference>
<name>A0A3N4JJ00_9PEZI</name>
<accession>A0A3N4JJ00</accession>
<sequence length="59" mass="6484">MRLPLGPGGAYMGLCFLRSGCPEDAVAKAAMRPTVDYRGETWNMALQAGLSWFMIYHSS</sequence>
<dbReference type="EMBL" id="ML120397">
    <property type="protein sequence ID" value="RPA98239.1"/>
    <property type="molecule type" value="Genomic_DNA"/>
</dbReference>
<organism evidence="1 2">
    <name type="scientific">Choiromyces venosus 120613-1</name>
    <dbReference type="NCBI Taxonomy" id="1336337"/>
    <lineage>
        <taxon>Eukaryota</taxon>
        <taxon>Fungi</taxon>
        <taxon>Dikarya</taxon>
        <taxon>Ascomycota</taxon>
        <taxon>Pezizomycotina</taxon>
        <taxon>Pezizomycetes</taxon>
        <taxon>Pezizales</taxon>
        <taxon>Tuberaceae</taxon>
        <taxon>Choiromyces</taxon>
    </lineage>
</organism>
<dbReference type="Proteomes" id="UP000276215">
    <property type="component" value="Unassembled WGS sequence"/>
</dbReference>
<keyword evidence="2" id="KW-1185">Reference proteome</keyword>
<evidence type="ECO:0000313" key="1">
    <source>
        <dbReference type="EMBL" id="RPA98239.1"/>
    </source>
</evidence>
<feature type="non-terminal residue" evidence="1">
    <location>
        <position position="59"/>
    </location>
</feature>
<dbReference type="AlphaFoldDB" id="A0A3N4JJ00"/>
<gene>
    <name evidence="1" type="ORF">L873DRAFT_1808489</name>
</gene>
<evidence type="ECO:0000313" key="2">
    <source>
        <dbReference type="Proteomes" id="UP000276215"/>
    </source>
</evidence>
<protein>
    <submittedName>
        <fullName evidence="1">Uncharacterized protein</fullName>
    </submittedName>
</protein>
<proteinExistence type="predicted"/>